<feature type="compositionally biased region" description="Low complexity" evidence="1">
    <location>
        <begin position="122"/>
        <end position="143"/>
    </location>
</feature>
<feature type="compositionally biased region" description="Basic and acidic residues" evidence="1">
    <location>
        <begin position="65"/>
        <end position="104"/>
    </location>
</feature>
<proteinExistence type="predicted"/>
<dbReference type="Proteomes" id="UP000466931">
    <property type="component" value="Chromosome"/>
</dbReference>
<dbReference type="InterPro" id="IPR023296">
    <property type="entry name" value="Glyco_hydro_beta-prop_sf"/>
</dbReference>
<dbReference type="InterPro" id="IPR025442">
    <property type="entry name" value="DUF4185"/>
</dbReference>
<evidence type="ECO:0000256" key="1">
    <source>
        <dbReference type="SAM" id="MobiDB-lite"/>
    </source>
</evidence>
<keyword evidence="4" id="KW-1185">Reference proteome</keyword>
<sequence length="736" mass="76893">MDSSRYVGRVGALAVAFGIGAAVTTGTGVAWADGPETGGDKSSQAGTSPGGSGDSTTTRSTPADRLTRIADRVRRSVEDTGDRIRKGIEDGAAKAQKNLEDSAKTTKVKLPQRQPRDLDASATVPGVTAPEAPAPTGATAPTGSTRKPARATPDGTAAPSPLRRTPTTTRTVSLSDAVTSPAPRLTAAPAATIAALTQIPDRVAARTVEVSTATSLETPVTDTAPKLTNLVSGFLAAAGLAPLAGGSPTAPAQTPGLWALVAWARREYERTLTPQGKVVSVADAQPVAAAVVDPNAGLTPKPATPILTPGDTIGMEWVTGGNLTDVEPASPNAPTPNGYGIAGTDLGIMWDDGNGNVMMLFGDTFDQPGMKGVWRNNVLLRSTDYVLSDGKLTIKDGLYSDGGVYGPTTNNWSNLWGATQAIRNPGFNGLFGSTTTIIPTSAIEVDGVQYATVMSVRTWDNPGSWTTNWSAIAVSHDDGKTWTVDPDTVRSSGWLRSSTPYVPGNNHFQQNALVTSPDESDPYVYVYGTPSGRQGSAYLARVPKDEITNLKKYEYWAGEVDGQGSWVANDPSAAVPVIGKVSSSRPGGFIGWITKAINNFLGGIIVGGYEGGNVSEMSVQYNEYLGKYVVLYTDGGNNVVMRVSDSPQGTWSDAAVLVANNPTKKNAGTGQANTGMYGPMIHPWSGTGKLKNTDGTADDSNLYYNLSYWGPYNVSLMQTDLSGVKAQYATTDTITV</sequence>
<evidence type="ECO:0000259" key="2">
    <source>
        <dbReference type="Pfam" id="PF13810"/>
    </source>
</evidence>
<evidence type="ECO:0000313" key="4">
    <source>
        <dbReference type="Proteomes" id="UP000466931"/>
    </source>
</evidence>
<dbReference type="RefSeq" id="WP_085152479.1">
    <property type="nucleotide sequence ID" value="NZ_AP022612.1"/>
</dbReference>
<feature type="compositionally biased region" description="Low complexity" evidence="1">
    <location>
        <begin position="156"/>
        <end position="180"/>
    </location>
</feature>
<name>A0A7I7XUY0_9MYCO</name>
<dbReference type="Pfam" id="PF13810">
    <property type="entry name" value="DUF4185"/>
    <property type="match status" value="1"/>
</dbReference>
<evidence type="ECO:0000313" key="3">
    <source>
        <dbReference type="EMBL" id="BBZ33058.1"/>
    </source>
</evidence>
<reference evidence="3" key="1">
    <citation type="journal article" date="2019" name="Emerg. Microbes Infect.">
        <title>Comprehensive subspecies identification of 175 nontuberculous mycobacteria species based on 7547 genomic profiles.</title>
        <authorList>
            <person name="Matsumoto Y."/>
            <person name="Kinjo T."/>
            <person name="Motooka D."/>
            <person name="Nabeya D."/>
            <person name="Jung N."/>
            <person name="Uechi K."/>
            <person name="Horii T."/>
            <person name="Iida T."/>
            <person name="Fujita J."/>
            <person name="Nakamura S."/>
        </authorList>
    </citation>
    <scope>NUCLEOTIDE SEQUENCE [LARGE SCALE GENOMIC DNA]</scope>
    <source>
        <strain evidence="3">JCM 13671</strain>
    </source>
</reference>
<gene>
    <name evidence="3" type="ORF">MCNF_16630</name>
</gene>
<reference evidence="3" key="2">
    <citation type="submission" date="2020-02" db="EMBL/GenBank/DDBJ databases">
        <authorList>
            <person name="Matsumoto Y."/>
            <person name="Motooka D."/>
            <person name="Nakamura S."/>
        </authorList>
    </citation>
    <scope>NUCLEOTIDE SEQUENCE</scope>
    <source>
        <strain evidence="3">JCM 13671</strain>
    </source>
</reference>
<organism evidence="3 4">
    <name type="scientific">Mycolicibacterium confluentis</name>
    <dbReference type="NCBI Taxonomy" id="28047"/>
    <lineage>
        <taxon>Bacteria</taxon>
        <taxon>Bacillati</taxon>
        <taxon>Actinomycetota</taxon>
        <taxon>Actinomycetes</taxon>
        <taxon>Mycobacteriales</taxon>
        <taxon>Mycobacteriaceae</taxon>
        <taxon>Mycolicibacterium</taxon>
    </lineage>
</organism>
<dbReference type="EMBL" id="AP022612">
    <property type="protein sequence ID" value="BBZ33058.1"/>
    <property type="molecule type" value="Genomic_DNA"/>
</dbReference>
<dbReference type="AlphaFoldDB" id="A0A7I7XUY0"/>
<feature type="region of interest" description="Disordered" evidence="1">
    <location>
        <begin position="28"/>
        <end position="180"/>
    </location>
</feature>
<feature type="domain" description="DUF4185" evidence="2">
    <location>
        <begin position="335"/>
        <end position="718"/>
    </location>
</feature>
<accession>A0A7I7XUY0</accession>
<protein>
    <recommendedName>
        <fullName evidence="2">DUF4185 domain-containing protein</fullName>
    </recommendedName>
</protein>
<dbReference type="SUPFAM" id="SSF75005">
    <property type="entry name" value="Arabinanase/levansucrase/invertase"/>
    <property type="match status" value="1"/>
</dbReference>